<feature type="region of interest" description="Disordered" evidence="1">
    <location>
        <begin position="1"/>
        <end position="25"/>
    </location>
</feature>
<dbReference type="Proteomes" id="UP000823775">
    <property type="component" value="Unassembled WGS sequence"/>
</dbReference>
<feature type="compositionally biased region" description="Low complexity" evidence="1">
    <location>
        <begin position="9"/>
        <end position="22"/>
    </location>
</feature>
<proteinExistence type="predicted"/>
<sequence>MKMGCKGKSSTTVHRTTSRTGTAAHRTAYRMGTAAHQAPRCAGPFHEASPTTRNNIGVVGAASRRVLLCNGLRATPAFQCYGRRKEQASLDIQESQIPVLLGTKVAKSDSI</sequence>
<organism evidence="2 3">
    <name type="scientific">Datura stramonium</name>
    <name type="common">Jimsonweed</name>
    <name type="synonym">Common thornapple</name>
    <dbReference type="NCBI Taxonomy" id="4076"/>
    <lineage>
        <taxon>Eukaryota</taxon>
        <taxon>Viridiplantae</taxon>
        <taxon>Streptophyta</taxon>
        <taxon>Embryophyta</taxon>
        <taxon>Tracheophyta</taxon>
        <taxon>Spermatophyta</taxon>
        <taxon>Magnoliopsida</taxon>
        <taxon>eudicotyledons</taxon>
        <taxon>Gunneridae</taxon>
        <taxon>Pentapetalae</taxon>
        <taxon>asterids</taxon>
        <taxon>lamiids</taxon>
        <taxon>Solanales</taxon>
        <taxon>Solanaceae</taxon>
        <taxon>Solanoideae</taxon>
        <taxon>Datureae</taxon>
        <taxon>Datura</taxon>
    </lineage>
</organism>
<protein>
    <submittedName>
        <fullName evidence="2">Uncharacterized protein</fullName>
    </submittedName>
</protein>
<reference evidence="2 3" key="1">
    <citation type="journal article" date="2021" name="BMC Genomics">
        <title>Datura genome reveals duplications of psychoactive alkaloid biosynthetic genes and high mutation rate following tissue culture.</title>
        <authorList>
            <person name="Rajewski A."/>
            <person name="Carter-House D."/>
            <person name="Stajich J."/>
            <person name="Litt A."/>
        </authorList>
    </citation>
    <scope>NUCLEOTIDE SEQUENCE [LARGE SCALE GENOMIC DNA]</scope>
    <source>
        <strain evidence="2">AR-01</strain>
    </source>
</reference>
<dbReference type="EMBL" id="JACEIK010001187">
    <property type="protein sequence ID" value="MCD7466994.1"/>
    <property type="molecule type" value="Genomic_DNA"/>
</dbReference>
<gene>
    <name evidence="2" type="ORF">HAX54_004128</name>
</gene>
<name>A0ABS8T6H6_DATST</name>
<keyword evidence="3" id="KW-1185">Reference proteome</keyword>
<accession>A0ABS8T6H6</accession>
<comment type="caution">
    <text evidence="2">The sequence shown here is derived from an EMBL/GenBank/DDBJ whole genome shotgun (WGS) entry which is preliminary data.</text>
</comment>
<evidence type="ECO:0000313" key="3">
    <source>
        <dbReference type="Proteomes" id="UP000823775"/>
    </source>
</evidence>
<evidence type="ECO:0000256" key="1">
    <source>
        <dbReference type="SAM" id="MobiDB-lite"/>
    </source>
</evidence>
<evidence type="ECO:0000313" key="2">
    <source>
        <dbReference type="EMBL" id="MCD7466994.1"/>
    </source>
</evidence>